<feature type="transmembrane region" description="Helical" evidence="6">
    <location>
        <begin position="686"/>
        <end position="707"/>
    </location>
</feature>
<dbReference type="Gene3D" id="1.20.1640.10">
    <property type="entry name" value="Multidrug efflux transporter AcrB transmembrane domain"/>
    <property type="match status" value="2"/>
</dbReference>
<proteinExistence type="predicted"/>
<evidence type="ECO:0000256" key="1">
    <source>
        <dbReference type="ARBA" id="ARBA00004651"/>
    </source>
</evidence>
<reference evidence="8 9" key="1">
    <citation type="journal article" date="2013" name="Int. J. Syst. Evol. Microbiol.">
        <title>Roseomonas aerophila sp. nov., isolated from air.</title>
        <authorList>
            <person name="Kim S.J."/>
            <person name="Weon H.Y."/>
            <person name="Ahn J.H."/>
            <person name="Hong S.B."/>
            <person name="Seok S.J."/>
            <person name="Whang K.S."/>
            <person name="Kwon S.W."/>
        </authorList>
    </citation>
    <scope>NUCLEOTIDE SEQUENCE [LARGE SCALE GENOMIC DNA]</scope>
    <source>
        <strain evidence="8 9">NBRC 108923</strain>
    </source>
</reference>
<evidence type="ECO:0000259" key="7">
    <source>
        <dbReference type="Pfam" id="PF03176"/>
    </source>
</evidence>
<comment type="caution">
    <text evidence="8">The sequence shown here is derived from an EMBL/GenBank/DDBJ whole genome shotgun (WGS) entry which is preliminary data.</text>
</comment>
<dbReference type="InterPro" id="IPR004869">
    <property type="entry name" value="MMPL_dom"/>
</dbReference>
<feature type="transmembrane region" description="Helical" evidence="6">
    <location>
        <begin position="655"/>
        <end position="680"/>
    </location>
</feature>
<feature type="transmembrane region" description="Helical" evidence="6">
    <location>
        <begin position="719"/>
        <end position="739"/>
    </location>
</feature>
<feature type="domain" description="Membrane transport protein MMPL" evidence="7">
    <location>
        <begin position="671"/>
        <end position="768"/>
    </location>
</feature>
<dbReference type="SUPFAM" id="SSF82866">
    <property type="entry name" value="Multidrug efflux transporter AcrB transmembrane domain"/>
    <property type="match status" value="2"/>
</dbReference>
<keyword evidence="3 6" id="KW-0812">Transmembrane</keyword>
<dbReference type="PANTHER" id="PTHR33406">
    <property type="entry name" value="MEMBRANE PROTEIN MJ1562-RELATED"/>
    <property type="match status" value="1"/>
</dbReference>
<feature type="transmembrane region" description="Helical" evidence="6">
    <location>
        <begin position="745"/>
        <end position="766"/>
    </location>
</feature>
<accession>A0ABR7RGR3</accession>
<dbReference type="InterPro" id="IPR050545">
    <property type="entry name" value="Mycobact_MmpL"/>
</dbReference>
<gene>
    <name evidence="8" type="ORF">IBL26_01650</name>
</gene>
<evidence type="ECO:0000256" key="4">
    <source>
        <dbReference type="ARBA" id="ARBA00022989"/>
    </source>
</evidence>
<feature type="domain" description="Membrane transport protein MMPL" evidence="7">
    <location>
        <begin position="191"/>
        <end position="378"/>
    </location>
</feature>
<dbReference type="Pfam" id="PF03176">
    <property type="entry name" value="MMPL"/>
    <property type="match status" value="2"/>
</dbReference>
<evidence type="ECO:0000313" key="8">
    <source>
        <dbReference type="EMBL" id="MBC9205524.1"/>
    </source>
</evidence>
<feature type="transmembrane region" description="Helical" evidence="6">
    <location>
        <begin position="261"/>
        <end position="284"/>
    </location>
</feature>
<keyword evidence="4 6" id="KW-1133">Transmembrane helix</keyword>
<feature type="transmembrane region" description="Helical" evidence="6">
    <location>
        <begin position="290"/>
        <end position="310"/>
    </location>
</feature>
<feature type="transmembrane region" description="Helical" evidence="6">
    <location>
        <begin position="330"/>
        <end position="349"/>
    </location>
</feature>
<evidence type="ECO:0000256" key="2">
    <source>
        <dbReference type="ARBA" id="ARBA00022475"/>
    </source>
</evidence>
<protein>
    <submittedName>
        <fullName evidence="8">MMPL family transporter</fullName>
    </submittedName>
</protein>
<feature type="transmembrane region" description="Helical" evidence="6">
    <location>
        <begin position="624"/>
        <end position="643"/>
    </location>
</feature>
<feature type="transmembrane region" description="Helical" evidence="6">
    <location>
        <begin position="237"/>
        <end position="254"/>
    </location>
</feature>
<dbReference type="PANTHER" id="PTHR33406:SF13">
    <property type="entry name" value="MEMBRANE PROTEIN YDFJ"/>
    <property type="match status" value="1"/>
</dbReference>
<dbReference type="EMBL" id="JACTVA010000002">
    <property type="protein sequence ID" value="MBC9205524.1"/>
    <property type="molecule type" value="Genomic_DNA"/>
</dbReference>
<evidence type="ECO:0000256" key="5">
    <source>
        <dbReference type="ARBA" id="ARBA00023136"/>
    </source>
</evidence>
<organism evidence="8 9">
    <name type="scientific">Teichococcus aerophilus</name>
    <dbReference type="NCBI Taxonomy" id="1224513"/>
    <lineage>
        <taxon>Bacteria</taxon>
        <taxon>Pseudomonadati</taxon>
        <taxon>Pseudomonadota</taxon>
        <taxon>Alphaproteobacteria</taxon>
        <taxon>Acetobacterales</taxon>
        <taxon>Roseomonadaceae</taxon>
        <taxon>Roseomonas</taxon>
    </lineage>
</organism>
<evidence type="ECO:0000313" key="9">
    <source>
        <dbReference type="Proteomes" id="UP000626026"/>
    </source>
</evidence>
<comment type="subcellular location">
    <subcellularLocation>
        <location evidence="1">Cell membrane</location>
        <topology evidence="1">Multi-pass membrane protein</topology>
    </subcellularLocation>
</comment>
<name>A0ABR7RGR3_9PROT</name>
<feature type="transmembrane region" description="Helical" evidence="6">
    <location>
        <begin position="355"/>
        <end position="378"/>
    </location>
</feature>
<keyword evidence="9" id="KW-1185">Reference proteome</keyword>
<keyword evidence="2" id="KW-1003">Cell membrane</keyword>
<dbReference type="Proteomes" id="UP000626026">
    <property type="component" value="Unassembled WGS sequence"/>
</dbReference>
<evidence type="ECO:0000256" key="6">
    <source>
        <dbReference type="SAM" id="Phobius"/>
    </source>
</evidence>
<keyword evidence="5 6" id="KW-0472">Membrane</keyword>
<evidence type="ECO:0000256" key="3">
    <source>
        <dbReference type="ARBA" id="ARBA00022692"/>
    </source>
</evidence>
<dbReference type="RefSeq" id="WP_187782698.1">
    <property type="nucleotide sequence ID" value="NZ_JACTVA010000002.1"/>
</dbReference>
<sequence>MALLLLALLGLVLFRAVPIRTEMSDLLPPGQTPAAEFLLRELRSGAATTVLLAGIEGAPEAELARISRAVGDGLRASGQFSFIGNGSLDMSDEERELIFRYRYLLSPSTAPALFEAEPLKTRLAGLIEGLRSSASPLLARYGFADPTGAFFDLLRGWLGQSQVQLRSGVWFAGESATPRALIVARSKASGLDTDAQAAAMRIFQQAFAAADSGPARLLLSGPGVFGAEAAAAVRADVEMISVLSGVLILGFLWLRYRSLLMLLVVAVPLLAASLSGVAAVGLVFGTVHAAALGFGMTMLGVVVDYPLLLITQRRPEETLRQTARRIWPTLRLAAGAAALGLTGMMASGFPLLAQLGLFGAAGLLVGVMVTAWVLPWLLRDAVLMPRPLPGFVSQALTLLRGRRAVALAVPVALLVLLFGGGVRWEDDLARLSPVPQAQRDLDKELRHQLGAADVGGVVVLAAPRTETVLQQAERVGDALAPLMARGALNGFDSPARYLPSAAVQQARQASLPAADAMPPRLEQAAAGLPFRPDAFQRFLQGLEDSRALPPLAVADLPRLPTLAARLGPLLSPHGDGWQGLIIPQELRDKAAFQQALAGLGLPDLLWVDIKAEMEGIVGVATRQALLWCGLGGLGVLVLLAIGLGRRPGQAWHGGLLAALWTAAPILGAMLVTLAALMAMGQRLTPFHMVALLLAAGVGMDYALFFGTTARQGEVEAERTMGAILNCTVTTLLTFGLLAFCATPVLRGIGLTVAVGVLSAFLLALALSPRPASPLAAGEKAPN</sequence>